<evidence type="ECO:0000256" key="3">
    <source>
        <dbReference type="ARBA" id="ARBA00022723"/>
    </source>
</evidence>
<feature type="binding site" evidence="6">
    <location>
        <position position="106"/>
    </location>
    <ligand>
        <name>Zn(2+)</name>
        <dbReference type="ChEBI" id="CHEBI:29105"/>
    </ligand>
</feature>
<dbReference type="Pfam" id="PF00484">
    <property type="entry name" value="Pro_CA"/>
    <property type="match status" value="1"/>
</dbReference>
<dbReference type="InterPro" id="IPR036874">
    <property type="entry name" value="Carbonic_anhydrase_sf"/>
</dbReference>
<reference evidence="7 8" key="1">
    <citation type="submission" date="2010-08" db="EMBL/GenBank/DDBJ databases">
        <authorList>
            <person name="Weinstock G."/>
            <person name="Sodergren E."/>
            <person name="Clifton S."/>
            <person name="Fulton L."/>
            <person name="Fulton B."/>
            <person name="Courtney L."/>
            <person name="Fronick C."/>
            <person name="Harrison M."/>
            <person name="Strong C."/>
            <person name="Farmer C."/>
            <person name="Delahaunty K."/>
            <person name="Markovic C."/>
            <person name="Hall O."/>
            <person name="Minx P."/>
            <person name="Tomlinson C."/>
            <person name="Mitreva M."/>
            <person name="Hou S."/>
            <person name="Chen J."/>
            <person name="Wollam A."/>
            <person name="Pepin K.H."/>
            <person name="Johnson M."/>
            <person name="Bhonagiri V."/>
            <person name="Zhang X."/>
            <person name="Suruliraj S."/>
            <person name="Warren W."/>
            <person name="Chinwalla A."/>
            <person name="Mardis E.R."/>
            <person name="Wilson R.K."/>
        </authorList>
    </citation>
    <scope>NUCLEOTIDE SEQUENCE [LARGE SCALE GENOMIC DNA]</scope>
    <source>
        <strain evidence="7 8">F0359</strain>
    </source>
</reference>
<keyword evidence="4 6" id="KW-0862">Zinc</keyword>
<evidence type="ECO:0000256" key="2">
    <source>
        <dbReference type="ARBA" id="ARBA00012925"/>
    </source>
</evidence>
<name>E2ZBK9_9FIRM</name>
<sequence length="188" mass="20303">MTNETLKPIIKELKAANEAFLQKSAKEGLAVVDKYPKRNLVILTCMDTRLVNFLEPALGLERGDAKIIKVAGNTVSDGFDSVLGSLLVAVYELKAHTVLVVGHEGCGMLATTGESLCAKMAEAGIDETAIKELRPYIETWADSIECVEDSTAQSVRKLKECPYLPAYVNVCGCVINPHTGAVSFLEDL</sequence>
<dbReference type="STRING" id="706434.HMPREF9429_00840"/>
<evidence type="ECO:0000256" key="4">
    <source>
        <dbReference type="ARBA" id="ARBA00022833"/>
    </source>
</evidence>
<comment type="similarity">
    <text evidence="1">Belongs to the beta-class carbonic anhydrase family.</text>
</comment>
<evidence type="ECO:0000313" key="7">
    <source>
        <dbReference type="EMBL" id="EFQ04237.1"/>
    </source>
</evidence>
<dbReference type="eggNOG" id="COG0288">
    <property type="taxonomic scope" value="Bacteria"/>
</dbReference>
<dbReference type="CDD" id="cd03379">
    <property type="entry name" value="beta_CA_cladeD"/>
    <property type="match status" value="1"/>
</dbReference>
<keyword evidence="3 6" id="KW-0479">Metal-binding</keyword>
<dbReference type="SMART" id="SM00947">
    <property type="entry name" value="Pro_CA"/>
    <property type="match status" value="1"/>
</dbReference>
<evidence type="ECO:0000313" key="8">
    <source>
        <dbReference type="Proteomes" id="UP000003195"/>
    </source>
</evidence>
<feature type="binding site" evidence="6">
    <location>
        <position position="45"/>
    </location>
    <ligand>
        <name>Zn(2+)</name>
        <dbReference type="ChEBI" id="CHEBI:29105"/>
    </ligand>
</feature>
<dbReference type="OrthoDB" id="9792260at2"/>
<organism evidence="7 8">
    <name type="scientific">Megasphaera micronuciformis F0359</name>
    <dbReference type="NCBI Taxonomy" id="706434"/>
    <lineage>
        <taxon>Bacteria</taxon>
        <taxon>Bacillati</taxon>
        <taxon>Bacillota</taxon>
        <taxon>Negativicutes</taxon>
        <taxon>Veillonellales</taxon>
        <taxon>Veillonellaceae</taxon>
        <taxon>Megasphaera</taxon>
    </lineage>
</organism>
<protein>
    <recommendedName>
        <fullName evidence="2">carbonic anhydrase</fullName>
        <ecNumber evidence="2">4.2.1.1</ecNumber>
    </recommendedName>
</protein>
<dbReference type="HOGENOM" id="CLU_084253_3_0_9"/>
<accession>E2ZBK9</accession>
<dbReference type="AlphaFoldDB" id="E2ZBK9"/>
<dbReference type="SUPFAM" id="SSF53056">
    <property type="entry name" value="beta-carbonic anhydrase, cab"/>
    <property type="match status" value="1"/>
</dbReference>
<comment type="catalytic activity">
    <reaction evidence="5">
        <text>hydrogencarbonate + H(+) = CO2 + H2O</text>
        <dbReference type="Rhea" id="RHEA:10748"/>
        <dbReference type="ChEBI" id="CHEBI:15377"/>
        <dbReference type="ChEBI" id="CHEBI:15378"/>
        <dbReference type="ChEBI" id="CHEBI:16526"/>
        <dbReference type="ChEBI" id="CHEBI:17544"/>
        <dbReference type="EC" id="4.2.1.1"/>
    </reaction>
</comment>
<comment type="cofactor">
    <cofactor evidence="6">
        <name>Zn(2+)</name>
        <dbReference type="ChEBI" id="CHEBI:29105"/>
    </cofactor>
    <text evidence="6">Binds 1 zinc ion per subunit.</text>
</comment>
<dbReference type="Proteomes" id="UP000003195">
    <property type="component" value="Unassembled WGS sequence"/>
</dbReference>
<evidence type="ECO:0000256" key="6">
    <source>
        <dbReference type="PIRSR" id="PIRSR601765-1"/>
    </source>
</evidence>
<dbReference type="PANTHER" id="PTHR43175:SF3">
    <property type="entry name" value="CARBON DISULFIDE HYDROLASE"/>
    <property type="match status" value="1"/>
</dbReference>
<keyword evidence="8" id="KW-1185">Reference proteome</keyword>
<dbReference type="PANTHER" id="PTHR43175">
    <property type="entry name" value="CARBONIC ANHYDRASE"/>
    <property type="match status" value="1"/>
</dbReference>
<evidence type="ECO:0000256" key="1">
    <source>
        <dbReference type="ARBA" id="ARBA00006217"/>
    </source>
</evidence>
<evidence type="ECO:0000256" key="5">
    <source>
        <dbReference type="ARBA" id="ARBA00048348"/>
    </source>
</evidence>
<dbReference type="InterPro" id="IPR001765">
    <property type="entry name" value="Carbonic_anhydrase"/>
</dbReference>
<feature type="binding site" evidence="6">
    <location>
        <position position="47"/>
    </location>
    <ligand>
        <name>Zn(2+)</name>
        <dbReference type="ChEBI" id="CHEBI:29105"/>
    </ligand>
</feature>
<comment type="caution">
    <text evidence="7">The sequence shown here is derived from an EMBL/GenBank/DDBJ whole genome shotgun (WGS) entry which is preliminary data.</text>
</comment>
<dbReference type="RefSeq" id="WP_006941864.1">
    <property type="nucleotide sequence ID" value="NZ_GL538208.1"/>
</dbReference>
<dbReference type="EC" id="4.2.1.1" evidence="2"/>
<gene>
    <name evidence="7" type="primary">cah</name>
    <name evidence="7" type="ORF">HMPREF9429_00840</name>
</gene>
<keyword evidence="7" id="KW-0456">Lyase</keyword>
<dbReference type="EMBL" id="AECS01000036">
    <property type="protein sequence ID" value="EFQ04237.1"/>
    <property type="molecule type" value="Genomic_DNA"/>
</dbReference>
<feature type="binding site" evidence="6">
    <location>
        <position position="103"/>
    </location>
    <ligand>
        <name>Zn(2+)</name>
        <dbReference type="ChEBI" id="CHEBI:29105"/>
    </ligand>
</feature>
<dbReference type="Gene3D" id="3.40.1050.10">
    <property type="entry name" value="Carbonic anhydrase"/>
    <property type="match status" value="1"/>
</dbReference>
<proteinExistence type="inferred from homology"/>
<dbReference type="GO" id="GO:0008270">
    <property type="term" value="F:zinc ion binding"/>
    <property type="evidence" value="ECO:0007669"/>
    <property type="project" value="InterPro"/>
</dbReference>
<dbReference type="GO" id="GO:0004089">
    <property type="term" value="F:carbonate dehydratase activity"/>
    <property type="evidence" value="ECO:0007669"/>
    <property type="project" value="UniProtKB-EC"/>
</dbReference>